<dbReference type="GO" id="GO:0006950">
    <property type="term" value="P:response to stress"/>
    <property type="evidence" value="ECO:0007669"/>
    <property type="project" value="TreeGrafter"/>
</dbReference>
<dbReference type="PANTHER" id="PTHR33164:SF57">
    <property type="entry name" value="MARR-FAMILY TRANSCRIPTIONAL REGULATOR"/>
    <property type="match status" value="1"/>
</dbReference>
<evidence type="ECO:0000259" key="1">
    <source>
        <dbReference type="PROSITE" id="PS50995"/>
    </source>
</evidence>
<dbReference type="InterPro" id="IPR000835">
    <property type="entry name" value="HTH_MarR-typ"/>
</dbReference>
<dbReference type="EMBL" id="JABEMA010000273">
    <property type="protein sequence ID" value="NNH24164.1"/>
    <property type="molecule type" value="Genomic_DNA"/>
</dbReference>
<dbReference type="InterPro" id="IPR036390">
    <property type="entry name" value="WH_DNA-bd_sf"/>
</dbReference>
<accession>A0A849BUU6</accession>
<organism evidence="2 3">
    <name type="scientific">Pseudokineococcus marinus</name>
    <dbReference type="NCBI Taxonomy" id="351215"/>
    <lineage>
        <taxon>Bacteria</taxon>
        <taxon>Bacillati</taxon>
        <taxon>Actinomycetota</taxon>
        <taxon>Actinomycetes</taxon>
        <taxon>Kineosporiales</taxon>
        <taxon>Kineosporiaceae</taxon>
        <taxon>Pseudokineococcus</taxon>
    </lineage>
</organism>
<dbReference type="PROSITE" id="PS50995">
    <property type="entry name" value="HTH_MARR_2"/>
    <property type="match status" value="1"/>
</dbReference>
<proteinExistence type="predicted"/>
<dbReference type="GO" id="GO:0003700">
    <property type="term" value="F:DNA-binding transcription factor activity"/>
    <property type="evidence" value="ECO:0007669"/>
    <property type="project" value="InterPro"/>
</dbReference>
<reference evidence="2 3" key="1">
    <citation type="submission" date="2020-05" db="EMBL/GenBank/DDBJ databases">
        <title>MicrobeNet Type strains.</title>
        <authorList>
            <person name="Nicholson A.C."/>
        </authorList>
    </citation>
    <scope>NUCLEOTIDE SEQUENCE [LARGE SCALE GENOMIC DNA]</scope>
    <source>
        <strain evidence="2 3">JCM 14547</strain>
    </source>
</reference>
<name>A0A849BUU6_9ACTN</name>
<dbReference type="AlphaFoldDB" id="A0A849BUU6"/>
<evidence type="ECO:0000313" key="3">
    <source>
        <dbReference type="Proteomes" id="UP000555552"/>
    </source>
</evidence>
<dbReference type="InterPro" id="IPR039422">
    <property type="entry name" value="MarR/SlyA-like"/>
</dbReference>
<dbReference type="RefSeq" id="WP_171203931.1">
    <property type="nucleotide sequence ID" value="NZ_BAAANP010000047.1"/>
</dbReference>
<feature type="domain" description="HTH marR-type" evidence="1">
    <location>
        <begin position="13"/>
        <end position="147"/>
    </location>
</feature>
<dbReference type="InterPro" id="IPR036388">
    <property type="entry name" value="WH-like_DNA-bd_sf"/>
</dbReference>
<protein>
    <submittedName>
        <fullName evidence="2">Winged helix-turn-helix transcriptional regulator</fullName>
    </submittedName>
</protein>
<dbReference type="PRINTS" id="PR00598">
    <property type="entry name" value="HTHMARR"/>
</dbReference>
<dbReference type="Proteomes" id="UP000555552">
    <property type="component" value="Unassembled WGS sequence"/>
</dbReference>
<dbReference type="SMART" id="SM00347">
    <property type="entry name" value="HTH_MARR"/>
    <property type="match status" value="1"/>
</dbReference>
<dbReference type="Gene3D" id="1.10.10.10">
    <property type="entry name" value="Winged helix-like DNA-binding domain superfamily/Winged helix DNA-binding domain"/>
    <property type="match status" value="1"/>
</dbReference>
<dbReference type="PANTHER" id="PTHR33164">
    <property type="entry name" value="TRANSCRIPTIONAL REGULATOR, MARR FAMILY"/>
    <property type="match status" value="1"/>
</dbReference>
<dbReference type="SUPFAM" id="SSF46785">
    <property type="entry name" value="Winged helix' DNA-binding domain"/>
    <property type="match status" value="1"/>
</dbReference>
<keyword evidence="3" id="KW-1185">Reference proteome</keyword>
<evidence type="ECO:0000313" key="2">
    <source>
        <dbReference type="EMBL" id="NNH24164.1"/>
    </source>
</evidence>
<sequence>MSDDAQDSHERAVAALETQIGLLVRRARAFSTSVAAEVHPDLDHSAYGILQRLATVGAERTTDLAAFLGVGKPTTSRQLSQLVELGLVERTSDPTDGRASLVRLTADGSRRFARVREDRRANLRRQLAPWADEDVESLARLLERFNDLGAGRPDPQQERAAD</sequence>
<gene>
    <name evidence="2" type="ORF">HLB09_13895</name>
</gene>
<comment type="caution">
    <text evidence="2">The sequence shown here is derived from an EMBL/GenBank/DDBJ whole genome shotgun (WGS) entry which is preliminary data.</text>
</comment>
<dbReference type="Pfam" id="PF12802">
    <property type="entry name" value="MarR_2"/>
    <property type="match status" value="1"/>
</dbReference>